<dbReference type="AlphaFoldDB" id="A0A382D369"/>
<sequence>MGDANFPHDNIYPGGAVITPEGKVAIMYAAQKFPDWTGFGLAIADQPLGPFDHYKNNPVYKHFSHAHEFDLVSIDAANHRYLLFFAGFTPDPARGPSGDRGYLLYSNDLISWEPDKHNPVFSPETLNNWDAVHVRPRSLNRIDDTWYLWYEGCNHWTPPSYSGSYWWDTVGLARSKDLIEWDYYPRNPSLPGLGTKGQFDQNWVGWPRMVIKDEIGYIFYTASGNISPSIGLRRIPIQQLTDWKSEGGETINLLN</sequence>
<evidence type="ECO:0008006" key="2">
    <source>
        <dbReference type="Google" id="ProtNLM"/>
    </source>
</evidence>
<protein>
    <recommendedName>
        <fullName evidence="2">Glycosyl hydrolase family 32 N-terminal domain-containing protein</fullName>
    </recommendedName>
</protein>
<reference evidence="1" key="1">
    <citation type="submission" date="2018-05" db="EMBL/GenBank/DDBJ databases">
        <authorList>
            <person name="Lanie J.A."/>
            <person name="Ng W.-L."/>
            <person name="Kazmierczak K.M."/>
            <person name="Andrzejewski T.M."/>
            <person name="Davidsen T.M."/>
            <person name="Wayne K.J."/>
            <person name="Tettelin H."/>
            <person name="Glass J.I."/>
            <person name="Rusch D."/>
            <person name="Podicherti R."/>
            <person name="Tsui H.-C.T."/>
            <person name="Winkler M.E."/>
        </authorList>
    </citation>
    <scope>NUCLEOTIDE SEQUENCE</scope>
</reference>
<proteinExistence type="predicted"/>
<gene>
    <name evidence="1" type="ORF">METZ01_LOCUS185316</name>
</gene>
<organism evidence="1">
    <name type="scientific">marine metagenome</name>
    <dbReference type="NCBI Taxonomy" id="408172"/>
    <lineage>
        <taxon>unclassified sequences</taxon>
        <taxon>metagenomes</taxon>
        <taxon>ecological metagenomes</taxon>
    </lineage>
</organism>
<name>A0A382D369_9ZZZZ</name>
<accession>A0A382D369</accession>
<dbReference type="SUPFAM" id="SSF75005">
    <property type="entry name" value="Arabinanase/levansucrase/invertase"/>
    <property type="match status" value="1"/>
</dbReference>
<dbReference type="EMBL" id="UINC01037251">
    <property type="protein sequence ID" value="SVB32462.1"/>
    <property type="molecule type" value="Genomic_DNA"/>
</dbReference>
<dbReference type="Gene3D" id="2.115.10.20">
    <property type="entry name" value="Glycosyl hydrolase domain, family 43"/>
    <property type="match status" value="2"/>
</dbReference>
<evidence type="ECO:0000313" key="1">
    <source>
        <dbReference type="EMBL" id="SVB32462.1"/>
    </source>
</evidence>
<dbReference type="InterPro" id="IPR023296">
    <property type="entry name" value="Glyco_hydro_beta-prop_sf"/>
</dbReference>